<proteinExistence type="predicted"/>
<sequence length="632" mass="72148">MDAESNDFHYDPLQSDRHIRLLKITELSSDDAEPQPCSFSLIHVSLDDNFPFEAVSYAWGDPTLNHTMRLSTSSGSTQLAITRSVFEALPYLAGFAKDETRHLWIDQLCIDQKNLEERGRQVTLMGQIYSSALRTLIWLGPEDPGQQVIQLSQRELPNRVRDGDEQQDRIVEMAPTQLLIEAMHVADRYIHTTDFQVLSENLHDIVESFMEEYSINEPWIEACSTSLETFLQRPWFERGWVFQEYVLSKLTKVVVGSRAFTMESLLHLILLAANAHYTPGLHISFTRRLLFEEARRWRLDHPSDLDGPFDGFTFCRILTRAYIDDPLLVSDPRDRIFAFLGLWSPPDFRPDYQSSVVDVYASFVRHTISSTKSIEIITAAPGIQGSELVGLPSWAPDWTLHVYLPLLFGWPLDAQVRWDAAKGFRHTQDAHLSHHCLHLRGKVFDAIKTCTEIKKEVQNKALPFPLCLLPTKRPTWQEFIWGYGNYGSRGLVAATDYLKVLMGASAIGSEIQRTVEEVDELFERHIICKNVPGTENEDVNLVGFPPNLFILITIWAILRFIMTTSGRFGFVQRGVEEGDVVAILHGCRIPLVLRKVEGSDMYQFAGDAYIEGSMYGEVRTWEESEADDIFLV</sequence>
<feature type="domain" description="Heterokaryon incompatibility" evidence="1">
    <location>
        <begin position="52"/>
        <end position="244"/>
    </location>
</feature>
<dbReference type="Pfam" id="PF26639">
    <property type="entry name" value="Het-6_barrel"/>
    <property type="match status" value="1"/>
</dbReference>
<dbReference type="AlphaFoldDB" id="A0A1S8B797"/>
<comment type="caution">
    <text evidence="2">The sequence shown here is derived from an EMBL/GenBank/DDBJ whole genome shotgun (WGS) entry which is preliminary data.</text>
</comment>
<gene>
    <name evidence="2" type="ORF">BK809_0004452</name>
</gene>
<dbReference type="InterPro" id="IPR052895">
    <property type="entry name" value="HetReg/Transcr_Mod"/>
</dbReference>
<evidence type="ECO:0000259" key="1">
    <source>
        <dbReference type="Pfam" id="PF06985"/>
    </source>
</evidence>
<dbReference type="PANTHER" id="PTHR24148:SF73">
    <property type="entry name" value="HET DOMAIN PROTEIN (AFU_ORTHOLOGUE AFUA_8G01020)"/>
    <property type="match status" value="1"/>
</dbReference>
<dbReference type="EMBL" id="MSZU01000111">
    <property type="protein sequence ID" value="OMP83071.1"/>
    <property type="molecule type" value="Genomic_DNA"/>
</dbReference>
<dbReference type="Proteomes" id="UP000190776">
    <property type="component" value="Unassembled WGS sequence"/>
</dbReference>
<name>A0A1S8B797_9PEZI</name>
<organism evidence="2 3">
    <name type="scientific">Diplodia seriata</name>
    <dbReference type="NCBI Taxonomy" id="420778"/>
    <lineage>
        <taxon>Eukaryota</taxon>
        <taxon>Fungi</taxon>
        <taxon>Dikarya</taxon>
        <taxon>Ascomycota</taxon>
        <taxon>Pezizomycotina</taxon>
        <taxon>Dothideomycetes</taxon>
        <taxon>Dothideomycetes incertae sedis</taxon>
        <taxon>Botryosphaeriales</taxon>
        <taxon>Botryosphaeriaceae</taxon>
        <taxon>Diplodia</taxon>
    </lineage>
</organism>
<evidence type="ECO:0000313" key="3">
    <source>
        <dbReference type="Proteomes" id="UP000190776"/>
    </source>
</evidence>
<dbReference type="InterPro" id="IPR010730">
    <property type="entry name" value="HET"/>
</dbReference>
<dbReference type="PANTHER" id="PTHR24148">
    <property type="entry name" value="ANKYRIN REPEAT DOMAIN-CONTAINING PROTEIN 39 HOMOLOG-RELATED"/>
    <property type="match status" value="1"/>
</dbReference>
<accession>A0A1S8B797</accession>
<dbReference type="OrthoDB" id="5386682at2759"/>
<dbReference type="STRING" id="420778.A0A1S8B797"/>
<reference evidence="2 3" key="1">
    <citation type="submission" date="2017-01" db="EMBL/GenBank/DDBJ databases">
        <title>Draft genome sequence of Diplodia seriata F98.1, a fungal species involved in grapevine trunk diseases.</title>
        <authorList>
            <person name="Robert-Siegwald G."/>
            <person name="Vallet J."/>
            <person name="Abou-Mansour E."/>
            <person name="Xu J."/>
            <person name="Rey P."/>
            <person name="Bertsch C."/>
            <person name="Rego C."/>
            <person name="Larignon P."/>
            <person name="Fontaine F."/>
            <person name="Lebrun M.-H."/>
        </authorList>
    </citation>
    <scope>NUCLEOTIDE SEQUENCE [LARGE SCALE GENOMIC DNA]</scope>
    <source>
        <strain evidence="2 3">F98.1</strain>
    </source>
</reference>
<dbReference type="Pfam" id="PF06985">
    <property type="entry name" value="HET"/>
    <property type="match status" value="1"/>
</dbReference>
<protein>
    <submittedName>
        <fullName evidence="2">Heterokaryon incompatibility protein 6, OR allele</fullName>
    </submittedName>
</protein>
<evidence type="ECO:0000313" key="2">
    <source>
        <dbReference type="EMBL" id="OMP83071.1"/>
    </source>
</evidence>